<evidence type="ECO:0000256" key="1">
    <source>
        <dbReference type="SAM" id="Phobius"/>
    </source>
</evidence>
<feature type="transmembrane region" description="Helical" evidence="1">
    <location>
        <begin position="125"/>
        <end position="142"/>
    </location>
</feature>
<dbReference type="AlphaFoldDB" id="A0AAE3UA69"/>
<keyword evidence="1" id="KW-0812">Transmembrane</keyword>
<keyword evidence="1" id="KW-1133">Transmembrane helix</keyword>
<feature type="domain" description="Gliding motility protein GldL-like N-terminal" evidence="2">
    <location>
        <begin position="76"/>
        <end position="117"/>
    </location>
</feature>
<comment type="caution">
    <text evidence="3">The sequence shown here is derived from an EMBL/GenBank/DDBJ whole genome shotgun (WGS) entry which is preliminary data.</text>
</comment>
<feature type="transmembrane region" description="Helical" evidence="1">
    <location>
        <begin position="7"/>
        <end position="28"/>
    </location>
</feature>
<feature type="transmembrane region" description="Helical" evidence="1">
    <location>
        <begin position="40"/>
        <end position="57"/>
    </location>
</feature>
<protein>
    <recommendedName>
        <fullName evidence="2">Gliding motility protein GldL-like N-terminal domain-containing protein</fullName>
    </recommendedName>
</protein>
<dbReference type="InterPro" id="IPR055087">
    <property type="entry name" value="GldL-like_N"/>
</dbReference>
<dbReference type="RefSeq" id="WP_313988942.1">
    <property type="nucleotide sequence ID" value="NZ_JASJOS010000024.1"/>
</dbReference>
<reference evidence="3" key="1">
    <citation type="submission" date="2023-05" db="EMBL/GenBank/DDBJ databases">
        <authorList>
            <person name="Zhang X."/>
        </authorList>
    </citation>
    <scope>NUCLEOTIDE SEQUENCE</scope>
    <source>
        <strain evidence="3">YF14B1</strain>
    </source>
</reference>
<feature type="transmembrane region" description="Helical" evidence="1">
    <location>
        <begin position="148"/>
        <end position="168"/>
    </location>
</feature>
<gene>
    <name evidence="3" type="ORF">QNI16_35535</name>
</gene>
<dbReference type="EMBL" id="JASJOS010000024">
    <property type="protein sequence ID" value="MDJ1485849.1"/>
    <property type="molecule type" value="Genomic_DNA"/>
</dbReference>
<keyword evidence="1" id="KW-0472">Membrane</keyword>
<dbReference type="Pfam" id="PF22827">
    <property type="entry name" value="GldL_N"/>
    <property type="match status" value="1"/>
</dbReference>
<feature type="transmembrane region" description="Helical" evidence="1">
    <location>
        <begin position="92"/>
        <end position="113"/>
    </location>
</feature>
<proteinExistence type="predicted"/>
<evidence type="ECO:0000259" key="2">
    <source>
        <dbReference type="Pfam" id="PF22827"/>
    </source>
</evidence>
<sequence>MISTKNLTINTIVLLIGAFFILLCWNNIAGNYFPESIAGFWRFEQIARFLALFLILSQSQIIIHKLYFSGIVISNVIMIMGFMFKIMHWPMAMELIVAGCMLSMLIYVISFLIKSTKSHLDILKVLWVLVMYITVLLVMYDVPYRHEWIGLPSILFWIMFFDFVYVTYRKAEQA</sequence>
<evidence type="ECO:0000313" key="3">
    <source>
        <dbReference type="EMBL" id="MDJ1485849.1"/>
    </source>
</evidence>
<organism evidence="3 4">
    <name type="scientific">Xanthocytophaga flava</name>
    <dbReference type="NCBI Taxonomy" id="3048013"/>
    <lineage>
        <taxon>Bacteria</taxon>
        <taxon>Pseudomonadati</taxon>
        <taxon>Bacteroidota</taxon>
        <taxon>Cytophagia</taxon>
        <taxon>Cytophagales</taxon>
        <taxon>Rhodocytophagaceae</taxon>
        <taxon>Xanthocytophaga</taxon>
    </lineage>
</organism>
<dbReference type="Proteomes" id="UP001241110">
    <property type="component" value="Unassembled WGS sequence"/>
</dbReference>
<evidence type="ECO:0000313" key="4">
    <source>
        <dbReference type="Proteomes" id="UP001241110"/>
    </source>
</evidence>
<name>A0AAE3UA69_9BACT</name>
<accession>A0AAE3UA69</accession>
<feature type="transmembrane region" description="Helical" evidence="1">
    <location>
        <begin position="66"/>
        <end position="86"/>
    </location>
</feature>